<organism evidence="1">
    <name type="scientific">Flavobacterium sp. WC2429</name>
    <dbReference type="NCBI Taxonomy" id="3234140"/>
    <lineage>
        <taxon>Bacteria</taxon>
        <taxon>Pseudomonadati</taxon>
        <taxon>Bacteroidota</taxon>
        <taxon>Flavobacteriia</taxon>
        <taxon>Flavobacteriales</taxon>
        <taxon>Flavobacteriaceae</taxon>
        <taxon>Flavobacterium</taxon>
    </lineage>
</organism>
<dbReference type="RefSeq" id="WP_369765204.1">
    <property type="nucleotide sequence ID" value="NZ_CP165627.1"/>
</dbReference>
<reference evidence="1" key="1">
    <citation type="submission" date="2024-07" db="EMBL/GenBank/DDBJ databases">
        <authorList>
            <person name="Biller S.J."/>
        </authorList>
    </citation>
    <scope>NUCLEOTIDE SEQUENCE</scope>
    <source>
        <strain evidence="1">WC2429</strain>
    </source>
</reference>
<sequence>MTEEQAEKMIELLEDMSSKLEDIKNNTNDLATLTTEPFILDKILKLLKNRN</sequence>
<accession>A0AB39WLW4</accession>
<protein>
    <submittedName>
        <fullName evidence="1">Uncharacterized protein</fullName>
    </submittedName>
</protein>
<gene>
    <name evidence="1" type="ORF">AB3G32_14560</name>
</gene>
<evidence type="ECO:0000313" key="1">
    <source>
        <dbReference type="EMBL" id="XDV01538.1"/>
    </source>
</evidence>
<proteinExistence type="predicted"/>
<name>A0AB39WLW4_9FLAO</name>
<dbReference type="AlphaFoldDB" id="A0AB39WLW4"/>
<dbReference type="EMBL" id="CP165627">
    <property type="protein sequence ID" value="XDV01538.1"/>
    <property type="molecule type" value="Genomic_DNA"/>
</dbReference>